<feature type="compositionally biased region" description="Polar residues" evidence="1">
    <location>
        <begin position="78"/>
        <end position="89"/>
    </location>
</feature>
<evidence type="ECO:0000313" key="3">
    <source>
        <dbReference type="EMBL" id="MCX9002154.1"/>
    </source>
</evidence>
<evidence type="ECO:0000256" key="1">
    <source>
        <dbReference type="SAM" id="MobiDB-lite"/>
    </source>
</evidence>
<dbReference type="EMBL" id="JANDBG010000008">
    <property type="protein sequence ID" value="MCX9002154.1"/>
    <property type="molecule type" value="Genomic_DNA"/>
</dbReference>
<sequence>MALNIIRHVDFLRINLVYIMRKLIMIAVMGVLLAGCSTEASRMNACESKGVSRDACYIAEQNRQATINAAAEKQAMENAQNVYGTNDTNSSHHHKHDKY</sequence>
<name>A0AAW5W4E9_9ENTR</name>
<keyword evidence="2" id="KW-1133">Transmembrane helix</keyword>
<gene>
    <name evidence="3" type="ORF">NLN86_10870</name>
</gene>
<dbReference type="RefSeq" id="WP_267448748.1">
    <property type="nucleotide sequence ID" value="NZ_JANDBG010000008.1"/>
</dbReference>
<reference evidence="3" key="1">
    <citation type="submission" date="2022-07" db="EMBL/GenBank/DDBJ databases">
        <title>Genome Sequence of Citrobacter portucalensis from Edible Snails.</title>
        <authorList>
            <person name="Okafor A.C."/>
            <person name="Ogbo F.C."/>
            <person name="Ruppitsch W."/>
            <person name="Allerberger F."/>
        </authorList>
    </citation>
    <scope>NUCLEOTIDE SEQUENCE</scope>
    <source>
        <strain evidence="3">Igbk 7</strain>
    </source>
</reference>
<evidence type="ECO:0000313" key="4">
    <source>
        <dbReference type="Proteomes" id="UP001207430"/>
    </source>
</evidence>
<organism evidence="3 4">
    <name type="scientific">Citrobacter portucalensis</name>
    <dbReference type="NCBI Taxonomy" id="1639133"/>
    <lineage>
        <taxon>Bacteria</taxon>
        <taxon>Pseudomonadati</taxon>
        <taxon>Pseudomonadota</taxon>
        <taxon>Gammaproteobacteria</taxon>
        <taxon>Enterobacterales</taxon>
        <taxon>Enterobacteriaceae</taxon>
        <taxon>Citrobacter</taxon>
        <taxon>Citrobacter freundii complex</taxon>
    </lineage>
</organism>
<evidence type="ECO:0000256" key="2">
    <source>
        <dbReference type="SAM" id="Phobius"/>
    </source>
</evidence>
<dbReference type="Proteomes" id="UP001207430">
    <property type="component" value="Unassembled WGS sequence"/>
</dbReference>
<protein>
    <recommendedName>
        <fullName evidence="5">Lipoprotein</fullName>
    </recommendedName>
</protein>
<accession>A0AAW5W4E9</accession>
<proteinExistence type="predicted"/>
<keyword evidence="2" id="KW-0812">Transmembrane</keyword>
<feature type="region of interest" description="Disordered" evidence="1">
    <location>
        <begin position="78"/>
        <end position="99"/>
    </location>
</feature>
<evidence type="ECO:0008006" key="5">
    <source>
        <dbReference type="Google" id="ProtNLM"/>
    </source>
</evidence>
<keyword evidence="2" id="KW-0472">Membrane</keyword>
<feature type="transmembrane region" description="Helical" evidence="2">
    <location>
        <begin position="12"/>
        <end position="34"/>
    </location>
</feature>
<comment type="caution">
    <text evidence="3">The sequence shown here is derived from an EMBL/GenBank/DDBJ whole genome shotgun (WGS) entry which is preliminary data.</text>
</comment>
<dbReference type="AlphaFoldDB" id="A0AAW5W4E9"/>